<dbReference type="EMBL" id="KK118734">
    <property type="protein sequence ID" value="KFM73719.1"/>
    <property type="molecule type" value="Genomic_DNA"/>
</dbReference>
<evidence type="ECO:0000313" key="3">
    <source>
        <dbReference type="Proteomes" id="UP000054359"/>
    </source>
</evidence>
<dbReference type="Proteomes" id="UP000054359">
    <property type="component" value="Unassembled WGS sequence"/>
</dbReference>
<organism evidence="2 3">
    <name type="scientific">Stegodyphus mimosarum</name>
    <name type="common">African social velvet spider</name>
    <dbReference type="NCBI Taxonomy" id="407821"/>
    <lineage>
        <taxon>Eukaryota</taxon>
        <taxon>Metazoa</taxon>
        <taxon>Ecdysozoa</taxon>
        <taxon>Arthropoda</taxon>
        <taxon>Chelicerata</taxon>
        <taxon>Arachnida</taxon>
        <taxon>Araneae</taxon>
        <taxon>Araneomorphae</taxon>
        <taxon>Entelegynae</taxon>
        <taxon>Eresoidea</taxon>
        <taxon>Eresidae</taxon>
        <taxon>Stegodyphus</taxon>
    </lineage>
</organism>
<feature type="non-terminal residue" evidence="2">
    <location>
        <position position="64"/>
    </location>
</feature>
<accession>A0A087U8N0</accession>
<protein>
    <submittedName>
        <fullName evidence="2">Uncharacterized protein</fullName>
    </submittedName>
</protein>
<keyword evidence="1" id="KW-0472">Membrane</keyword>
<name>A0A087U8N0_STEMI</name>
<keyword evidence="3" id="KW-1185">Reference proteome</keyword>
<sequence>MNYIAGPQNHPLVVHGRQGRGKSALLAVAAVLCGAVFPTMPVLMRSAGASPESFTQEQILRSVC</sequence>
<feature type="transmembrane region" description="Helical" evidence="1">
    <location>
        <begin position="24"/>
        <end position="44"/>
    </location>
</feature>
<reference evidence="2 3" key="1">
    <citation type="submission" date="2013-11" db="EMBL/GenBank/DDBJ databases">
        <title>Genome sequencing of Stegodyphus mimosarum.</title>
        <authorList>
            <person name="Bechsgaard J."/>
        </authorList>
    </citation>
    <scope>NUCLEOTIDE SEQUENCE [LARGE SCALE GENOMIC DNA]</scope>
</reference>
<dbReference type="AlphaFoldDB" id="A0A087U8N0"/>
<gene>
    <name evidence="2" type="ORF">X975_07112</name>
</gene>
<keyword evidence="1" id="KW-1133">Transmembrane helix</keyword>
<keyword evidence="1" id="KW-0812">Transmembrane</keyword>
<evidence type="ECO:0000313" key="2">
    <source>
        <dbReference type="EMBL" id="KFM73719.1"/>
    </source>
</evidence>
<proteinExistence type="predicted"/>
<evidence type="ECO:0000256" key="1">
    <source>
        <dbReference type="SAM" id="Phobius"/>
    </source>
</evidence>